<dbReference type="Pfam" id="PF04143">
    <property type="entry name" value="Sulf_transp"/>
    <property type="match status" value="1"/>
</dbReference>
<feature type="transmembrane region" description="Helical" evidence="2">
    <location>
        <begin position="189"/>
        <end position="215"/>
    </location>
</feature>
<accession>A0A9X2FHZ7</accession>
<gene>
    <name evidence="3" type="ORF">NG895_22235</name>
</gene>
<evidence type="ECO:0000256" key="1">
    <source>
        <dbReference type="SAM" id="MobiDB-lite"/>
    </source>
</evidence>
<protein>
    <submittedName>
        <fullName evidence="3">YeeE/YedE family protein</fullName>
    </submittedName>
</protein>
<name>A0A9X2FHZ7_9BACT</name>
<keyword evidence="2" id="KW-0812">Transmembrane</keyword>
<dbReference type="AlphaFoldDB" id="A0A9X2FHZ7"/>
<reference evidence="3" key="1">
    <citation type="submission" date="2022-06" db="EMBL/GenBank/DDBJ databases">
        <title>Aeoliella straminimaris, a novel planctomycete from sediments.</title>
        <authorList>
            <person name="Vitorino I.R."/>
            <person name="Lage O.M."/>
        </authorList>
    </citation>
    <scope>NUCLEOTIDE SEQUENCE</scope>
    <source>
        <strain evidence="3">ICT_H6.2</strain>
    </source>
</reference>
<comment type="caution">
    <text evidence="3">The sequence shown here is derived from an EMBL/GenBank/DDBJ whole genome shotgun (WGS) entry which is preliminary data.</text>
</comment>
<feature type="transmembrane region" description="Helical" evidence="2">
    <location>
        <begin position="116"/>
        <end position="137"/>
    </location>
</feature>
<feature type="transmembrane region" description="Helical" evidence="2">
    <location>
        <begin position="83"/>
        <end position="104"/>
    </location>
</feature>
<sequence length="220" mass="23342">MNTTSTDTEPTPDDKVETGSQHSSPAHSKDLVQDDPRRWPWLEVSVGKLATGLFFGIVFGFLLQKGGVAKLDILVGVLLLENFVVVKVMLSAIIVGMVGSYLLRRKGIVQLQINETNYGANIFGGLIFGVGFGLLAYCPGTNAAAIGQGNLDALVGVVGLILGSYFYALSSKFIGGVFSRWGKRGKLTLPELIGVSQGMFIAFAAPVLAAVLVFLELAGY</sequence>
<feature type="transmembrane region" description="Helical" evidence="2">
    <location>
        <begin position="46"/>
        <end position="63"/>
    </location>
</feature>
<dbReference type="RefSeq" id="WP_252854739.1">
    <property type="nucleotide sequence ID" value="NZ_JAMXLR010000076.1"/>
</dbReference>
<feature type="transmembrane region" description="Helical" evidence="2">
    <location>
        <begin position="149"/>
        <end position="168"/>
    </location>
</feature>
<evidence type="ECO:0000256" key="2">
    <source>
        <dbReference type="SAM" id="Phobius"/>
    </source>
</evidence>
<proteinExistence type="predicted"/>
<dbReference type="InterPro" id="IPR007272">
    <property type="entry name" value="Sulf_transp_TsuA/YedE"/>
</dbReference>
<feature type="region of interest" description="Disordered" evidence="1">
    <location>
        <begin position="1"/>
        <end position="32"/>
    </location>
</feature>
<keyword evidence="2" id="KW-0472">Membrane</keyword>
<dbReference type="Proteomes" id="UP001155241">
    <property type="component" value="Unassembled WGS sequence"/>
</dbReference>
<organism evidence="3 4">
    <name type="scientific">Aeoliella straminimaris</name>
    <dbReference type="NCBI Taxonomy" id="2954799"/>
    <lineage>
        <taxon>Bacteria</taxon>
        <taxon>Pseudomonadati</taxon>
        <taxon>Planctomycetota</taxon>
        <taxon>Planctomycetia</taxon>
        <taxon>Pirellulales</taxon>
        <taxon>Lacipirellulaceae</taxon>
        <taxon>Aeoliella</taxon>
    </lineage>
</organism>
<evidence type="ECO:0000313" key="4">
    <source>
        <dbReference type="Proteomes" id="UP001155241"/>
    </source>
</evidence>
<keyword evidence="2" id="KW-1133">Transmembrane helix</keyword>
<dbReference type="EMBL" id="JAMXLR010000076">
    <property type="protein sequence ID" value="MCO6046626.1"/>
    <property type="molecule type" value="Genomic_DNA"/>
</dbReference>
<keyword evidence="4" id="KW-1185">Reference proteome</keyword>
<evidence type="ECO:0000313" key="3">
    <source>
        <dbReference type="EMBL" id="MCO6046626.1"/>
    </source>
</evidence>